<evidence type="ECO:0000313" key="3">
    <source>
        <dbReference type="Proteomes" id="UP000192656"/>
    </source>
</evidence>
<evidence type="ECO:0000256" key="1">
    <source>
        <dbReference type="SAM" id="Phobius"/>
    </source>
</evidence>
<feature type="transmembrane region" description="Helical" evidence="1">
    <location>
        <begin position="73"/>
        <end position="99"/>
    </location>
</feature>
<keyword evidence="3" id="KW-1185">Reference proteome</keyword>
<dbReference type="EMBL" id="FWXR01000003">
    <property type="protein sequence ID" value="SMC51162.1"/>
    <property type="molecule type" value="Genomic_DNA"/>
</dbReference>
<sequence length="297" mass="29552">MTTSDTLIVNSPARAAASDAGMQATLLNKVSWGAIFAGVTIALVTQVILTLLGAGIGIAAIDPTGSASSNPSATGFSIGAAVWTVASALISAFAGGYIAARMSGRADRLAAGLHGLTTWAFTTLLVLYLLTTTVGSLVGGAIGGVTSAVGNLGQSAIQSAAPALANANPLDAIREQVRSTGTDPEALQARAVDAIRSVVTAGEDGAEQARNQAAQALAEARGIPVDQARQQVTQMEQQYQDAVQSAKQTATEAAEATASVISTGSLLAALGLVLGAGAGFLGGRSGAVPVRYSARGY</sequence>
<reference evidence="2 3" key="1">
    <citation type="submission" date="2017-04" db="EMBL/GenBank/DDBJ databases">
        <authorList>
            <person name="Afonso C.L."/>
            <person name="Miller P.J."/>
            <person name="Scott M.A."/>
            <person name="Spackman E."/>
            <person name="Goraichik I."/>
            <person name="Dimitrov K.M."/>
            <person name="Suarez D.L."/>
            <person name="Swayne D.E."/>
        </authorList>
    </citation>
    <scope>NUCLEOTIDE SEQUENCE [LARGE SCALE GENOMIC DNA]</scope>
    <source>
        <strain evidence="2 3">CGMCC 1.10972</strain>
    </source>
</reference>
<gene>
    <name evidence="2" type="ORF">SAMN06297251_10378</name>
</gene>
<dbReference type="AlphaFoldDB" id="A0A1W1ZSF9"/>
<protein>
    <recommendedName>
        <fullName evidence="4">PhnA-like protein</fullName>
    </recommendedName>
</protein>
<dbReference type="STRING" id="937218.SAMN06297251_10378"/>
<evidence type="ECO:0008006" key="4">
    <source>
        <dbReference type="Google" id="ProtNLM"/>
    </source>
</evidence>
<proteinExistence type="predicted"/>
<evidence type="ECO:0000313" key="2">
    <source>
        <dbReference type="EMBL" id="SMC51162.1"/>
    </source>
</evidence>
<accession>A0A1W1ZSF9</accession>
<keyword evidence="1" id="KW-0472">Membrane</keyword>
<keyword evidence="1" id="KW-1133">Transmembrane helix</keyword>
<keyword evidence="1" id="KW-0812">Transmembrane</keyword>
<organism evidence="2 3">
    <name type="scientific">Fulvimarina manganoxydans</name>
    <dbReference type="NCBI Taxonomy" id="937218"/>
    <lineage>
        <taxon>Bacteria</taxon>
        <taxon>Pseudomonadati</taxon>
        <taxon>Pseudomonadota</taxon>
        <taxon>Alphaproteobacteria</taxon>
        <taxon>Hyphomicrobiales</taxon>
        <taxon>Aurantimonadaceae</taxon>
        <taxon>Fulvimarina</taxon>
    </lineage>
</organism>
<dbReference type="Proteomes" id="UP000192656">
    <property type="component" value="Unassembled WGS sequence"/>
</dbReference>
<name>A0A1W1ZSF9_9HYPH</name>
<feature type="transmembrane region" description="Helical" evidence="1">
    <location>
        <begin position="32"/>
        <end position="61"/>
    </location>
</feature>